<dbReference type="SUPFAM" id="SSF52540">
    <property type="entry name" value="P-loop containing nucleoside triphosphate hydrolases"/>
    <property type="match status" value="1"/>
</dbReference>
<evidence type="ECO:0000256" key="9">
    <source>
        <dbReference type="ARBA" id="ARBA00023204"/>
    </source>
</evidence>
<dbReference type="Gene3D" id="3.90.320.10">
    <property type="match status" value="1"/>
</dbReference>
<dbReference type="Proteomes" id="UP000317371">
    <property type="component" value="Unassembled WGS sequence"/>
</dbReference>
<keyword evidence="5" id="KW-0347">Helicase</keyword>
<dbReference type="InterPro" id="IPR011604">
    <property type="entry name" value="PDDEXK-like_dom_sf"/>
</dbReference>
<dbReference type="RefSeq" id="WP_141608606.1">
    <property type="nucleotide sequence ID" value="NZ_VIGC02000003.1"/>
</dbReference>
<dbReference type="GO" id="GO:0006281">
    <property type="term" value="P:DNA repair"/>
    <property type="evidence" value="ECO:0007669"/>
    <property type="project" value="UniProtKB-KW"/>
</dbReference>
<keyword evidence="6" id="KW-0269">Exonuclease</keyword>
<dbReference type="Pfam" id="PF21445">
    <property type="entry name" value="ADDB_N"/>
    <property type="match status" value="1"/>
</dbReference>
<evidence type="ECO:0000256" key="2">
    <source>
        <dbReference type="ARBA" id="ARBA00022741"/>
    </source>
</evidence>
<comment type="caution">
    <text evidence="12">The sequence shown here is derived from an EMBL/GenBank/DDBJ whole genome shotgun (WGS) entry which is preliminary data.</text>
</comment>
<protein>
    <submittedName>
        <fullName evidence="12">Uncharacterized protein</fullName>
    </submittedName>
</protein>
<keyword evidence="13" id="KW-1185">Reference proteome</keyword>
<dbReference type="AlphaFoldDB" id="A0A540VMR1"/>
<evidence type="ECO:0000256" key="7">
    <source>
        <dbReference type="ARBA" id="ARBA00022840"/>
    </source>
</evidence>
<dbReference type="GO" id="GO:0004527">
    <property type="term" value="F:exonuclease activity"/>
    <property type="evidence" value="ECO:0007669"/>
    <property type="project" value="UniProtKB-KW"/>
</dbReference>
<dbReference type="GO" id="GO:0003677">
    <property type="term" value="F:DNA binding"/>
    <property type="evidence" value="ECO:0007669"/>
    <property type="project" value="UniProtKB-KW"/>
</dbReference>
<evidence type="ECO:0000256" key="6">
    <source>
        <dbReference type="ARBA" id="ARBA00022839"/>
    </source>
</evidence>
<dbReference type="OrthoDB" id="152545at2"/>
<evidence type="ECO:0000256" key="1">
    <source>
        <dbReference type="ARBA" id="ARBA00022722"/>
    </source>
</evidence>
<dbReference type="InterPro" id="IPR038726">
    <property type="entry name" value="PDDEXK_AddAB-type"/>
</dbReference>
<sequence length="1051" mass="116795">MAVSLYLSPDNQAALAHLQALVERVKAADPLAPVWVLLPRAQIAHRLRRHLGDTFNLHIFQFYGLAQVVLHAIGQEPIHEIHSTAARRLVHTLLRSLHQAGQLSTFAPVWDKPGFTDVVLAWLREMKTQGILPREVAREARRTGTERDRQLALLYQEYQRFLQEHRLSDADGLLWLAADQLAQQPGNFRQEGPLFVYGFDQFSPVEMALLAGLAPCFDHLHLYLLWDPDRPASSLALTRLDATRRQILAQLAPQQVQTLPATPRPHAVTHLRAHLFEPQAKAIAPGPDLVLVEAPSREAEVRAALRAIKKLLLDGVPPQAIALLAPRPGAYGRLVETVAQEYGVPVAVESTLATNPAVAALLNALSLWPDFPWRQTFDLLRSPYVDVSAWLGETEIDLLDQLTRERPVIAGLSQWHHALRPLTLSLDDGQVDDEDRSEPPLVARLAPEILAALRSGLDGLFQHLTPPAQGTHADYALWLQTAILGLFPEENEPQASLHLLTCCRQGPYPDRDLDALSLALHSLRQLIAAVALTGAAPGEPPTVTWEEFRRDLREILPAVPVLPPGGDGQVRFDTLESVRGLTPDYLFVLGLSEGEFPTPPPPDVLYAAHERRDAGIPLRRPVPGEEATLWWQAVSNVGQRLTLLRPWLDDRGEEWPPSPYWQAVVDLFAPLTPVRIPVAAPPPLEEAASPEELAVVLARAGARQVPEALAPLWRWGQQGHWLWQQRESPHPGPFQGVIQAADLQEELAHRYGPEHIWSASRLNQYHTCPFGFFARQVLGLTPRPDPEEGLDARQRGSLLHAILERLYRRLCAEETVPTPATQAQVLACLDACCTEIFQDAPQRYGFRPSPLWHHEQAEIRRQLAALLRWECQENGDRPGFHPFQQELAFGTAGGYPPAHIADGDGRAIRLRGIIDRIDRDEDGRLRIIDYKSGSTRYNGRDIEEGRAVQVALYALAAEQLFGEGVVVESIYLHIPTRELSGRLDFAQEKARSTLAAACRAVSQAAEAASAGHFPNLPSRPVGLVGTCADWCDLADLCQVPRHGRFQRAKVQ</sequence>
<keyword evidence="9" id="KW-0234">DNA repair</keyword>
<dbReference type="PANTHER" id="PTHR30591">
    <property type="entry name" value="RECBCD ENZYME SUBUNIT RECC"/>
    <property type="match status" value="1"/>
</dbReference>
<reference evidence="12 13" key="1">
    <citation type="submission" date="2019-06" db="EMBL/GenBank/DDBJ databases">
        <title>Genome sequence of Litorilinea aerophila BAA-2444.</title>
        <authorList>
            <person name="Maclea K.S."/>
            <person name="Maurais E.G."/>
            <person name="Iannazzi L.C."/>
        </authorList>
    </citation>
    <scope>NUCLEOTIDE SEQUENCE [LARGE SCALE GENOMIC DNA]</scope>
    <source>
        <strain evidence="12 13">ATCC BAA-2444</strain>
    </source>
</reference>
<dbReference type="InParanoid" id="A0A540VMR1"/>
<evidence type="ECO:0000259" key="11">
    <source>
        <dbReference type="Pfam" id="PF21445"/>
    </source>
</evidence>
<keyword evidence="4" id="KW-0378">Hydrolase</keyword>
<feature type="domain" description="PD-(D/E)XK endonuclease-like" evidence="10">
    <location>
        <begin position="757"/>
        <end position="1038"/>
    </location>
</feature>
<evidence type="ECO:0000256" key="3">
    <source>
        <dbReference type="ARBA" id="ARBA00022763"/>
    </source>
</evidence>
<gene>
    <name evidence="12" type="ORF">FKZ61_03070</name>
</gene>
<keyword evidence="1" id="KW-0540">Nuclease</keyword>
<evidence type="ECO:0000313" key="12">
    <source>
        <dbReference type="EMBL" id="TQE97413.1"/>
    </source>
</evidence>
<evidence type="ECO:0000313" key="13">
    <source>
        <dbReference type="Proteomes" id="UP000317371"/>
    </source>
</evidence>
<organism evidence="12 13">
    <name type="scientific">Litorilinea aerophila</name>
    <dbReference type="NCBI Taxonomy" id="1204385"/>
    <lineage>
        <taxon>Bacteria</taxon>
        <taxon>Bacillati</taxon>
        <taxon>Chloroflexota</taxon>
        <taxon>Caldilineae</taxon>
        <taxon>Caldilineales</taxon>
        <taxon>Caldilineaceae</taxon>
        <taxon>Litorilinea</taxon>
    </lineage>
</organism>
<evidence type="ECO:0000256" key="8">
    <source>
        <dbReference type="ARBA" id="ARBA00023125"/>
    </source>
</evidence>
<dbReference type="GO" id="GO:0004386">
    <property type="term" value="F:helicase activity"/>
    <property type="evidence" value="ECO:0007669"/>
    <property type="project" value="UniProtKB-KW"/>
</dbReference>
<dbReference type="Pfam" id="PF12705">
    <property type="entry name" value="PDDEXK_1"/>
    <property type="match status" value="1"/>
</dbReference>
<dbReference type="GO" id="GO:0006310">
    <property type="term" value="P:DNA recombination"/>
    <property type="evidence" value="ECO:0007669"/>
    <property type="project" value="TreeGrafter"/>
</dbReference>
<evidence type="ECO:0000256" key="4">
    <source>
        <dbReference type="ARBA" id="ARBA00022801"/>
    </source>
</evidence>
<proteinExistence type="predicted"/>
<dbReference type="PANTHER" id="PTHR30591:SF1">
    <property type="entry name" value="RECBCD ENZYME SUBUNIT RECC"/>
    <property type="match status" value="1"/>
</dbReference>
<accession>A0A540VMR1</accession>
<keyword evidence="8" id="KW-0238">DNA-binding</keyword>
<evidence type="ECO:0000256" key="5">
    <source>
        <dbReference type="ARBA" id="ARBA00022806"/>
    </source>
</evidence>
<dbReference type="InterPro" id="IPR027417">
    <property type="entry name" value="P-loop_NTPase"/>
</dbReference>
<dbReference type="InterPro" id="IPR049035">
    <property type="entry name" value="ADDB_N"/>
</dbReference>
<keyword evidence="3" id="KW-0227">DNA damage</keyword>
<dbReference type="InterPro" id="IPR011335">
    <property type="entry name" value="Restrct_endonuc-II-like"/>
</dbReference>
<feature type="domain" description="ATP-dependent helicase/deoxyribonuclease subunit B N-terminal" evidence="11">
    <location>
        <begin position="51"/>
        <end position="231"/>
    </location>
</feature>
<dbReference type="Gene3D" id="3.40.50.300">
    <property type="entry name" value="P-loop containing nucleotide triphosphate hydrolases"/>
    <property type="match status" value="3"/>
</dbReference>
<dbReference type="EMBL" id="VIGC01000003">
    <property type="protein sequence ID" value="TQE97413.1"/>
    <property type="molecule type" value="Genomic_DNA"/>
</dbReference>
<keyword evidence="7" id="KW-0067">ATP-binding</keyword>
<name>A0A540VMR1_9CHLR</name>
<keyword evidence="2" id="KW-0547">Nucleotide-binding</keyword>
<evidence type="ECO:0000259" key="10">
    <source>
        <dbReference type="Pfam" id="PF12705"/>
    </source>
</evidence>
<dbReference type="GO" id="GO:0005524">
    <property type="term" value="F:ATP binding"/>
    <property type="evidence" value="ECO:0007669"/>
    <property type="project" value="UniProtKB-KW"/>
</dbReference>
<dbReference type="SUPFAM" id="SSF52980">
    <property type="entry name" value="Restriction endonuclease-like"/>
    <property type="match status" value="1"/>
</dbReference>
<dbReference type="FunCoup" id="A0A540VMR1">
    <property type="interactions" value="3"/>
</dbReference>